<dbReference type="EMBL" id="ACJW02000002">
    <property type="protein sequence ID" value="EEP68869.1"/>
    <property type="molecule type" value="Genomic_DNA"/>
</dbReference>
<dbReference type="STRING" id="629741.GCWU000324_00778"/>
<dbReference type="Gene3D" id="1.10.3730.10">
    <property type="entry name" value="ProC C-terminal domain-like"/>
    <property type="match status" value="1"/>
</dbReference>
<keyword evidence="4" id="KW-0641">Proline biosynthesis</keyword>
<feature type="domain" description="Pyrroline-5-carboxylate reductase dimerisation" evidence="8">
    <location>
        <begin position="161"/>
        <end position="265"/>
    </location>
</feature>
<dbReference type="UniPathway" id="UPA00098">
    <property type="reaction ID" value="UER00361"/>
</dbReference>
<evidence type="ECO:0000256" key="1">
    <source>
        <dbReference type="ARBA" id="ARBA00005525"/>
    </source>
</evidence>
<evidence type="ECO:0000259" key="8">
    <source>
        <dbReference type="Pfam" id="PF14748"/>
    </source>
</evidence>
<dbReference type="PANTHER" id="PTHR11645">
    <property type="entry name" value="PYRROLINE-5-CARBOXYLATE REDUCTASE"/>
    <property type="match status" value="1"/>
</dbReference>
<evidence type="ECO:0000256" key="4">
    <source>
        <dbReference type="HAMAP-Rule" id="MF_01925"/>
    </source>
</evidence>
<proteinExistence type="inferred from homology"/>
<keyword evidence="4" id="KW-0963">Cytoplasm</keyword>
<dbReference type="Proteomes" id="UP000003009">
    <property type="component" value="Unassembled WGS sequence"/>
</dbReference>
<dbReference type="PIRSF" id="PIRSF000193">
    <property type="entry name" value="Pyrrol-5-carb_rd"/>
    <property type="match status" value="1"/>
</dbReference>
<dbReference type="GO" id="GO:0005737">
    <property type="term" value="C:cytoplasm"/>
    <property type="evidence" value="ECO:0007669"/>
    <property type="project" value="UniProtKB-SubCell"/>
</dbReference>
<dbReference type="GO" id="GO:0055129">
    <property type="term" value="P:L-proline biosynthetic process"/>
    <property type="evidence" value="ECO:0007669"/>
    <property type="project" value="UniProtKB-UniRule"/>
</dbReference>
<dbReference type="SUPFAM" id="SSF48179">
    <property type="entry name" value="6-phosphogluconate dehydrogenase C-terminal domain-like"/>
    <property type="match status" value="1"/>
</dbReference>
<evidence type="ECO:0000313" key="10">
    <source>
        <dbReference type="Proteomes" id="UP000003009"/>
    </source>
</evidence>
<dbReference type="PANTHER" id="PTHR11645:SF0">
    <property type="entry name" value="PYRROLINE-5-CARBOXYLATE REDUCTASE 3"/>
    <property type="match status" value="1"/>
</dbReference>
<reference evidence="9" key="1">
    <citation type="submission" date="2009-04" db="EMBL/GenBank/DDBJ databases">
        <authorList>
            <person name="Weinstock G."/>
            <person name="Sodergren E."/>
            <person name="Clifton S."/>
            <person name="Fulton L."/>
            <person name="Fulton B."/>
            <person name="Courtney L."/>
            <person name="Fronick C."/>
            <person name="Harrison M."/>
            <person name="Strong C."/>
            <person name="Farmer C."/>
            <person name="Delahaunty K."/>
            <person name="Markovic C."/>
            <person name="Hall O."/>
            <person name="Minx P."/>
            <person name="Tomlinson C."/>
            <person name="Mitreva M."/>
            <person name="Nelson J."/>
            <person name="Hou S."/>
            <person name="Wollam A."/>
            <person name="Pepin K.H."/>
            <person name="Johnson M."/>
            <person name="Bhonagiri V."/>
            <person name="Nash W.E."/>
            <person name="Warren W."/>
            <person name="Chinwalla A."/>
            <person name="Mardis E.R."/>
            <person name="Wilson R.K."/>
        </authorList>
    </citation>
    <scope>NUCLEOTIDE SEQUENCE [LARGE SCALE GENOMIC DNA]</scope>
    <source>
        <strain evidence="9">ATCC 51147</strain>
    </source>
</reference>
<dbReference type="FunFam" id="1.10.3730.10:FF:000001">
    <property type="entry name" value="Pyrroline-5-carboxylate reductase"/>
    <property type="match status" value="1"/>
</dbReference>
<dbReference type="EC" id="1.5.1.2" evidence="4 5"/>
<dbReference type="AlphaFoldDB" id="C4GF63"/>
<protein>
    <recommendedName>
        <fullName evidence="4 5">Pyrroline-5-carboxylate reductase</fullName>
        <shortName evidence="4">P5C reductase</shortName>
        <shortName evidence="4">P5CR</shortName>
        <ecNumber evidence="4 5">1.5.1.2</ecNumber>
    </recommendedName>
    <alternativeName>
        <fullName evidence="4">PCA reductase</fullName>
    </alternativeName>
</protein>
<evidence type="ECO:0000256" key="3">
    <source>
        <dbReference type="ARBA" id="ARBA00023002"/>
    </source>
</evidence>
<comment type="function">
    <text evidence="4">Catalyzes the reduction of 1-pyrroline-5-carboxylate (PCA) to L-proline.</text>
</comment>
<evidence type="ECO:0000256" key="6">
    <source>
        <dbReference type="PIRSR" id="PIRSR000193-1"/>
    </source>
</evidence>
<feature type="binding site" evidence="6">
    <location>
        <begin position="11"/>
        <end position="16"/>
    </location>
    <ligand>
        <name>NADP(+)</name>
        <dbReference type="ChEBI" id="CHEBI:58349"/>
    </ligand>
</feature>
<dbReference type="InterPro" id="IPR036291">
    <property type="entry name" value="NAD(P)-bd_dom_sf"/>
</dbReference>
<dbReference type="HAMAP" id="MF_01925">
    <property type="entry name" value="P5C_reductase"/>
    <property type="match status" value="1"/>
</dbReference>
<accession>C4GF63</accession>
<gene>
    <name evidence="4 9" type="primary">proC</name>
    <name evidence="9" type="ORF">GCWU000324_00778</name>
</gene>
<dbReference type="InterPro" id="IPR008927">
    <property type="entry name" value="6-PGluconate_DH-like_C_sf"/>
</dbReference>
<keyword evidence="10" id="KW-1185">Reference proteome</keyword>
<dbReference type="InterPro" id="IPR029036">
    <property type="entry name" value="P5CR_dimer"/>
</dbReference>
<name>C4GF63_9NEIS</name>
<dbReference type="Pfam" id="PF03807">
    <property type="entry name" value="F420_oxidored"/>
    <property type="match status" value="1"/>
</dbReference>
<keyword evidence="4" id="KW-0028">Amino-acid biosynthesis</keyword>
<dbReference type="GO" id="GO:0004735">
    <property type="term" value="F:pyrroline-5-carboxylate reductase activity"/>
    <property type="evidence" value="ECO:0007669"/>
    <property type="project" value="UniProtKB-UniRule"/>
</dbReference>
<dbReference type="HOGENOM" id="CLU_042344_0_1_4"/>
<sequence>MKGNSMTIYFLGGGNMAAAIVAGLHRAGRAGEVHVTNRGAAKREALAARYGVAVSERQPEIGADDVLILAVKPQDMQAACADVQPNGALVISLAAGLSVATLSRYLGGTRRLVRVMPNTPAQVGEGVAGLFAADDVNAADRARAEAIIAASCRLTFWLNDEAQMHAVTAVSGSGSAYVFYLMNALQQAAQDLGFGADAARALSLQTFRGAVELAAQSGADFAALQDTVTSKGGTTFAALETFRQHHLAEHFCDGVNAAAARSAELGKALA</sequence>
<dbReference type="Gene3D" id="3.40.50.720">
    <property type="entry name" value="NAD(P)-binding Rossmann-like Domain"/>
    <property type="match status" value="1"/>
</dbReference>
<dbReference type="Pfam" id="PF14748">
    <property type="entry name" value="P5CR_dimer"/>
    <property type="match status" value="1"/>
</dbReference>
<dbReference type="SUPFAM" id="SSF51735">
    <property type="entry name" value="NAD(P)-binding Rossmann-fold domains"/>
    <property type="match status" value="1"/>
</dbReference>
<comment type="similarity">
    <text evidence="1 4">Belongs to the pyrroline-5-carboxylate reductase family.</text>
</comment>
<organism evidence="9 10">
    <name type="scientific">Kingella oralis ATCC 51147</name>
    <dbReference type="NCBI Taxonomy" id="629741"/>
    <lineage>
        <taxon>Bacteria</taxon>
        <taxon>Pseudomonadati</taxon>
        <taxon>Pseudomonadota</taxon>
        <taxon>Betaproteobacteria</taxon>
        <taxon>Neisseriales</taxon>
        <taxon>Neisseriaceae</taxon>
        <taxon>Kingella</taxon>
    </lineage>
</organism>
<dbReference type="NCBIfam" id="TIGR00112">
    <property type="entry name" value="proC"/>
    <property type="match status" value="1"/>
</dbReference>
<comment type="catalytic activity">
    <reaction evidence="4">
        <text>L-proline + NAD(+) = (S)-1-pyrroline-5-carboxylate + NADH + 2 H(+)</text>
        <dbReference type="Rhea" id="RHEA:14105"/>
        <dbReference type="ChEBI" id="CHEBI:15378"/>
        <dbReference type="ChEBI" id="CHEBI:17388"/>
        <dbReference type="ChEBI" id="CHEBI:57540"/>
        <dbReference type="ChEBI" id="CHEBI:57945"/>
        <dbReference type="ChEBI" id="CHEBI:60039"/>
        <dbReference type="EC" id="1.5.1.2"/>
    </reaction>
</comment>
<dbReference type="InterPro" id="IPR000304">
    <property type="entry name" value="Pyrroline-COOH_reductase"/>
</dbReference>
<evidence type="ECO:0000256" key="5">
    <source>
        <dbReference type="NCBIfam" id="TIGR00112"/>
    </source>
</evidence>
<comment type="catalytic activity">
    <reaction evidence="4">
        <text>L-proline + NADP(+) = (S)-1-pyrroline-5-carboxylate + NADPH + 2 H(+)</text>
        <dbReference type="Rhea" id="RHEA:14109"/>
        <dbReference type="ChEBI" id="CHEBI:15378"/>
        <dbReference type="ChEBI" id="CHEBI:17388"/>
        <dbReference type="ChEBI" id="CHEBI:57783"/>
        <dbReference type="ChEBI" id="CHEBI:58349"/>
        <dbReference type="ChEBI" id="CHEBI:60039"/>
        <dbReference type="EC" id="1.5.1.2"/>
    </reaction>
</comment>
<keyword evidence="2 4" id="KW-0521">NADP</keyword>
<comment type="caution">
    <text evidence="9">The sequence shown here is derived from an EMBL/GenBank/DDBJ whole genome shotgun (WGS) entry which is preliminary data.</text>
</comment>
<comment type="subcellular location">
    <subcellularLocation>
        <location evidence="4">Cytoplasm</location>
    </subcellularLocation>
</comment>
<keyword evidence="3 4" id="KW-0560">Oxidoreductase</keyword>
<evidence type="ECO:0000256" key="2">
    <source>
        <dbReference type="ARBA" id="ARBA00022857"/>
    </source>
</evidence>
<evidence type="ECO:0000259" key="7">
    <source>
        <dbReference type="Pfam" id="PF03807"/>
    </source>
</evidence>
<feature type="domain" description="Pyrroline-5-carboxylate reductase catalytic N-terminal" evidence="7">
    <location>
        <begin position="8"/>
        <end position="96"/>
    </location>
</feature>
<dbReference type="InterPro" id="IPR028939">
    <property type="entry name" value="P5C_Rdtase_cat_N"/>
</dbReference>
<feature type="binding site" evidence="6">
    <location>
        <begin position="70"/>
        <end position="73"/>
    </location>
    <ligand>
        <name>NADP(+)</name>
        <dbReference type="ChEBI" id="CHEBI:58349"/>
    </ligand>
</feature>
<evidence type="ECO:0000313" key="9">
    <source>
        <dbReference type="EMBL" id="EEP68869.1"/>
    </source>
</evidence>
<comment type="pathway">
    <text evidence="4">Amino-acid biosynthesis; L-proline biosynthesis; L-proline from L-glutamate 5-semialdehyde: step 1/1.</text>
</comment>